<keyword evidence="13" id="KW-1185">Reference proteome</keyword>
<dbReference type="InterPro" id="IPR023561">
    <property type="entry name" value="Carbonic_anhydrase_a-class"/>
</dbReference>
<dbReference type="GO" id="GO:0008270">
    <property type="term" value="F:zinc ion binding"/>
    <property type="evidence" value="ECO:0007669"/>
    <property type="project" value="InterPro"/>
</dbReference>
<evidence type="ECO:0000256" key="4">
    <source>
        <dbReference type="ARBA" id="ARBA00022833"/>
    </source>
</evidence>
<evidence type="ECO:0000256" key="3">
    <source>
        <dbReference type="ARBA" id="ARBA00022723"/>
    </source>
</evidence>
<evidence type="ECO:0000313" key="13">
    <source>
        <dbReference type="Proteomes" id="UP000663829"/>
    </source>
</evidence>
<organism evidence="10 13">
    <name type="scientific">Didymodactylos carnosus</name>
    <dbReference type="NCBI Taxonomy" id="1234261"/>
    <lineage>
        <taxon>Eukaryota</taxon>
        <taxon>Metazoa</taxon>
        <taxon>Spiralia</taxon>
        <taxon>Gnathifera</taxon>
        <taxon>Rotifera</taxon>
        <taxon>Eurotatoria</taxon>
        <taxon>Bdelloidea</taxon>
        <taxon>Philodinida</taxon>
        <taxon>Philodinidae</taxon>
        <taxon>Didymodactylos</taxon>
    </lineage>
</organism>
<accession>A0A815WD20</accession>
<evidence type="ECO:0000313" key="10">
    <source>
        <dbReference type="EMBL" id="CAF1543272.1"/>
    </source>
</evidence>
<comment type="catalytic activity">
    <reaction evidence="6">
        <text>hydrogencarbonate + H(+) = CO2 + H2O</text>
        <dbReference type="Rhea" id="RHEA:10748"/>
        <dbReference type="ChEBI" id="CHEBI:15377"/>
        <dbReference type="ChEBI" id="CHEBI:15378"/>
        <dbReference type="ChEBI" id="CHEBI:16526"/>
        <dbReference type="ChEBI" id="CHEBI:17544"/>
        <dbReference type="EC" id="4.2.1.1"/>
    </reaction>
</comment>
<dbReference type="PANTHER" id="PTHR18952">
    <property type="entry name" value="CARBONIC ANHYDRASE"/>
    <property type="match status" value="1"/>
</dbReference>
<dbReference type="Proteomes" id="UP000663829">
    <property type="component" value="Unassembled WGS sequence"/>
</dbReference>
<dbReference type="SMART" id="SM01057">
    <property type="entry name" value="Carb_anhydrase"/>
    <property type="match status" value="1"/>
</dbReference>
<protein>
    <recommendedName>
        <fullName evidence="2">carbonic anhydrase</fullName>
        <ecNumber evidence="2">4.2.1.1</ecNumber>
    </recommendedName>
</protein>
<comment type="caution">
    <text evidence="10">The sequence shown here is derived from an EMBL/GenBank/DDBJ whole genome shotgun (WGS) entry which is preliminary data.</text>
</comment>
<keyword evidence="3" id="KW-0479">Metal-binding</keyword>
<proteinExistence type="inferred from homology"/>
<dbReference type="PROSITE" id="PS51144">
    <property type="entry name" value="ALPHA_CA_2"/>
    <property type="match status" value="1"/>
</dbReference>
<keyword evidence="5" id="KW-0456">Lyase</keyword>
<evidence type="ECO:0000256" key="1">
    <source>
        <dbReference type="ARBA" id="ARBA00010718"/>
    </source>
</evidence>
<evidence type="ECO:0000313" key="12">
    <source>
        <dbReference type="EMBL" id="CAF4403720.1"/>
    </source>
</evidence>
<dbReference type="GO" id="GO:0004089">
    <property type="term" value="F:carbonate dehydratase activity"/>
    <property type="evidence" value="ECO:0007669"/>
    <property type="project" value="UniProtKB-EC"/>
</dbReference>
<evidence type="ECO:0000256" key="7">
    <source>
        <dbReference type="SAM" id="SignalP"/>
    </source>
</evidence>
<dbReference type="EMBL" id="CAJOBC010091788">
    <property type="protein sequence ID" value="CAF4403720.1"/>
    <property type="molecule type" value="Genomic_DNA"/>
</dbReference>
<feature type="domain" description="Alpha-carbonic anhydrase" evidence="8">
    <location>
        <begin position="33"/>
        <end position="228"/>
    </location>
</feature>
<dbReference type="EMBL" id="CAJNOQ010026145">
    <property type="protein sequence ID" value="CAF1543272.1"/>
    <property type="molecule type" value="Genomic_DNA"/>
</dbReference>
<dbReference type="InterPro" id="IPR036398">
    <property type="entry name" value="CA_dom_sf"/>
</dbReference>
<gene>
    <name evidence="10" type="ORF">GPM918_LOCUS38754</name>
    <name evidence="9" type="ORF">OVA965_LOCUS15652</name>
    <name evidence="12" type="ORF">SRO942_LOCUS39596</name>
    <name evidence="11" type="ORF">TMI583_LOCUS15661</name>
</gene>
<dbReference type="Proteomes" id="UP000682733">
    <property type="component" value="Unassembled WGS sequence"/>
</dbReference>
<dbReference type="Proteomes" id="UP000681722">
    <property type="component" value="Unassembled WGS sequence"/>
</dbReference>
<sequence>MITFSTSILLIFAFSHQSIGWEVVLDEPSQNRFHWSYAKPNDWSNGFPQCSGTQQSPIDLNVVYNNCLTTYKTHDDPIIFSPGYQKWLSFVLTNDGHSVVGTPANASDGPDLYIHGNGLNDVYHFNNFHVHWPAEHFSQENMVEVHFVHQNEKTKKIVVLAYYLKISRNPNPFWALYVVKAVKLKAAGQKITYATVLARMMNGNQTKYFQYPVNARKIERSFLPGWEP</sequence>
<dbReference type="AlphaFoldDB" id="A0A815WD20"/>
<evidence type="ECO:0000256" key="5">
    <source>
        <dbReference type="ARBA" id="ARBA00023239"/>
    </source>
</evidence>
<evidence type="ECO:0000256" key="2">
    <source>
        <dbReference type="ARBA" id="ARBA00012925"/>
    </source>
</evidence>
<dbReference type="PANTHER" id="PTHR18952:SF265">
    <property type="entry name" value="CARBONIC ANHYDRASE"/>
    <property type="match status" value="1"/>
</dbReference>
<dbReference type="Gene3D" id="3.10.200.10">
    <property type="entry name" value="Alpha carbonic anhydrase"/>
    <property type="match status" value="1"/>
</dbReference>
<dbReference type="Proteomes" id="UP000677228">
    <property type="component" value="Unassembled WGS sequence"/>
</dbReference>
<dbReference type="SUPFAM" id="SSF51069">
    <property type="entry name" value="Carbonic anhydrase"/>
    <property type="match status" value="1"/>
</dbReference>
<dbReference type="EMBL" id="CAJNOK010007089">
    <property type="protein sequence ID" value="CAF1024077.1"/>
    <property type="molecule type" value="Genomic_DNA"/>
</dbReference>
<keyword evidence="4" id="KW-0862">Zinc</keyword>
<dbReference type="EC" id="4.2.1.1" evidence="2"/>
<evidence type="ECO:0000313" key="11">
    <source>
        <dbReference type="EMBL" id="CAF3792573.1"/>
    </source>
</evidence>
<keyword evidence="7" id="KW-0732">Signal</keyword>
<dbReference type="OrthoDB" id="429145at2759"/>
<comment type="similarity">
    <text evidence="1">Belongs to the alpha-carbonic anhydrase family.</text>
</comment>
<reference evidence="10" key="1">
    <citation type="submission" date="2021-02" db="EMBL/GenBank/DDBJ databases">
        <authorList>
            <person name="Nowell W R."/>
        </authorList>
    </citation>
    <scope>NUCLEOTIDE SEQUENCE</scope>
</reference>
<dbReference type="InterPro" id="IPR001148">
    <property type="entry name" value="CA_dom"/>
</dbReference>
<feature type="signal peptide" evidence="7">
    <location>
        <begin position="1"/>
        <end position="20"/>
    </location>
</feature>
<dbReference type="EMBL" id="CAJOBA010007099">
    <property type="protein sequence ID" value="CAF3792573.1"/>
    <property type="molecule type" value="Genomic_DNA"/>
</dbReference>
<feature type="chain" id="PRO_5035607830" description="carbonic anhydrase" evidence="7">
    <location>
        <begin position="21"/>
        <end position="228"/>
    </location>
</feature>
<evidence type="ECO:0000313" key="9">
    <source>
        <dbReference type="EMBL" id="CAF1024077.1"/>
    </source>
</evidence>
<name>A0A815WD20_9BILA</name>
<evidence type="ECO:0000259" key="8">
    <source>
        <dbReference type="PROSITE" id="PS51144"/>
    </source>
</evidence>
<dbReference type="Pfam" id="PF00194">
    <property type="entry name" value="Carb_anhydrase"/>
    <property type="match status" value="1"/>
</dbReference>
<evidence type="ECO:0000256" key="6">
    <source>
        <dbReference type="ARBA" id="ARBA00048348"/>
    </source>
</evidence>